<dbReference type="Proteomes" id="UP000219329">
    <property type="component" value="Unassembled WGS sequence"/>
</dbReference>
<organism evidence="3 4">
    <name type="scientific">OM182 bacterium MED-G28</name>
    <dbReference type="NCBI Taxonomy" id="1986256"/>
    <lineage>
        <taxon>Bacteria</taxon>
        <taxon>Pseudomonadati</taxon>
        <taxon>Pseudomonadota</taxon>
        <taxon>Gammaproteobacteria</taxon>
        <taxon>OMG group</taxon>
        <taxon>OM182 clade</taxon>
    </lineage>
</organism>
<dbReference type="InterPro" id="IPR036291">
    <property type="entry name" value="NAD(P)-bd_dom_sf"/>
</dbReference>
<dbReference type="InterPro" id="IPR020904">
    <property type="entry name" value="Sc_DH/Rdtase_CS"/>
</dbReference>
<dbReference type="PANTHER" id="PTHR24321">
    <property type="entry name" value="DEHYDROGENASES, SHORT CHAIN"/>
    <property type="match status" value="1"/>
</dbReference>
<dbReference type="CDD" id="cd05233">
    <property type="entry name" value="SDR_c"/>
    <property type="match status" value="1"/>
</dbReference>
<comment type="similarity">
    <text evidence="1">Belongs to the short-chain dehydrogenases/reductases (SDR) family.</text>
</comment>
<dbReference type="PRINTS" id="PR00081">
    <property type="entry name" value="GDHRDH"/>
</dbReference>
<name>A0A2A5WFH6_9GAMM</name>
<accession>A0A2A5WFH6</accession>
<dbReference type="AlphaFoldDB" id="A0A2A5WFH6"/>
<evidence type="ECO:0000256" key="1">
    <source>
        <dbReference type="ARBA" id="ARBA00006484"/>
    </source>
</evidence>
<evidence type="ECO:0000256" key="2">
    <source>
        <dbReference type="ARBA" id="ARBA00023002"/>
    </source>
</evidence>
<dbReference type="PANTHER" id="PTHR24321:SF8">
    <property type="entry name" value="ESTRADIOL 17-BETA-DEHYDROGENASE 8-RELATED"/>
    <property type="match status" value="1"/>
</dbReference>
<reference evidence="3 4" key="1">
    <citation type="submission" date="2017-08" db="EMBL/GenBank/DDBJ databases">
        <title>Fine stratification of microbial communities through a metagenomic profile of the photic zone.</title>
        <authorList>
            <person name="Haro-Moreno J.M."/>
            <person name="Lopez-Perez M."/>
            <person name="De La Torre J."/>
            <person name="Picazo A."/>
            <person name="Camacho A."/>
            <person name="Rodriguez-Valera F."/>
        </authorList>
    </citation>
    <scope>NUCLEOTIDE SEQUENCE [LARGE SCALE GENOMIC DNA]</scope>
    <source>
        <strain evidence="3">MED-G28</strain>
    </source>
</reference>
<dbReference type="EMBL" id="NTJZ01000002">
    <property type="protein sequence ID" value="PDH35007.1"/>
    <property type="molecule type" value="Genomic_DNA"/>
</dbReference>
<gene>
    <name evidence="3" type="ORF">CNF02_02985</name>
</gene>
<protein>
    <submittedName>
        <fullName evidence="3">3-oxoacyl-ACP reductase</fullName>
    </submittedName>
</protein>
<proteinExistence type="inferred from homology"/>
<keyword evidence="2" id="KW-0560">Oxidoreductase</keyword>
<sequence length="259" mass="27668">MKKLSNLSRSIEGKVVFITGAGSGMGRATAKLFAEYGAKIAASDLNESAVSETVEQILQAECEAKAWQLDVTDARAIENCITEAVLSYGGIDVLINNAGVSLRTPIDDEDYEERFTKSVSVLLTSHTRTIRAALPYLRKSKSPRIINIASTEGLGASAGNSPYTSSKHGVIGLTRSLAAELGKEGITVNAICPGPILTGMTDWIPEEDREIYSRRRIALRRYGDPEEVAHVTLSLAMPAASYITGAAIPVDGGLTIRRG</sequence>
<dbReference type="PRINTS" id="PR00080">
    <property type="entry name" value="SDRFAMILY"/>
</dbReference>
<dbReference type="Gene3D" id="3.40.50.720">
    <property type="entry name" value="NAD(P)-binding Rossmann-like Domain"/>
    <property type="match status" value="1"/>
</dbReference>
<dbReference type="PROSITE" id="PS00061">
    <property type="entry name" value="ADH_SHORT"/>
    <property type="match status" value="1"/>
</dbReference>
<dbReference type="FunFam" id="3.40.50.720:FF:000084">
    <property type="entry name" value="Short-chain dehydrogenase reductase"/>
    <property type="match status" value="1"/>
</dbReference>
<dbReference type="InterPro" id="IPR002347">
    <property type="entry name" value="SDR_fam"/>
</dbReference>
<dbReference type="SUPFAM" id="SSF51735">
    <property type="entry name" value="NAD(P)-binding Rossmann-fold domains"/>
    <property type="match status" value="1"/>
</dbReference>
<dbReference type="Pfam" id="PF13561">
    <property type="entry name" value="adh_short_C2"/>
    <property type="match status" value="1"/>
</dbReference>
<dbReference type="GO" id="GO:0016491">
    <property type="term" value="F:oxidoreductase activity"/>
    <property type="evidence" value="ECO:0007669"/>
    <property type="project" value="UniProtKB-KW"/>
</dbReference>
<evidence type="ECO:0000313" key="3">
    <source>
        <dbReference type="EMBL" id="PDH35007.1"/>
    </source>
</evidence>
<comment type="caution">
    <text evidence="3">The sequence shown here is derived from an EMBL/GenBank/DDBJ whole genome shotgun (WGS) entry which is preliminary data.</text>
</comment>
<evidence type="ECO:0000313" key="4">
    <source>
        <dbReference type="Proteomes" id="UP000219329"/>
    </source>
</evidence>